<accession>A0AAV2D665</accession>
<reference evidence="1 2" key="1">
    <citation type="submission" date="2024-04" db="EMBL/GenBank/DDBJ databases">
        <authorList>
            <person name="Fracassetti M."/>
        </authorList>
    </citation>
    <scope>NUCLEOTIDE SEQUENCE [LARGE SCALE GENOMIC DNA]</scope>
</reference>
<proteinExistence type="predicted"/>
<dbReference type="Proteomes" id="UP001497516">
    <property type="component" value="Chromosome 2"/>
</dbReference>
<keyword evidence="2" id="KW-1185">Reference proteome</keyword>
<evidence type="ECO:0000313" key="1">
    <source>
        <dbReference type="EMBL" id="CAL1368459.1"/>
    </source>
</evidence>
<evidence type="ECO:0000313" key="2">
    <source>
        <dbReference type="Proteomes" id="UP001497516"/>
    </source>
</evidence>
<organism evidence="1 2">
    <name type="scientific">Linum trigynum</name>
    <dbReference type="NCBI Taxonomy" id="586398"/>
    <lineage>
        <taxon>Eukaryota</taxon>
        <taxon>Viridiplantae</taxon>
        <taxon>Streptophyta</taxon>
        <taxon>Embryophyta</taxon>
        <taxon>Tracheophyta</taxon>
        <taxon>Spermatophyta</taxon>
        <taxon>Magnoliopsida</taxon>
        <taxon>eudicotyledons</taxon>
        <taxon>Gunneridae</taxon>
        <taxon>Pentapetalae</taxon>
        <taxon>rosids</taxon>
        <taxon>fabids</taxon>
        <taxon>Malpighiales</taxon>
        <taxon>Linaceae</taxon>
        <taxon>Linum</taxon>
    </lineage>
</organism>
<sequence length="76" mass="8275">MNVGLMKTNQEKESDGGKVIRRWSCGCDGDGILGGDFVEDAGPEELSEEEAGPATAAVHQCGWRKWRWGCCRMQGS</sequence>
<dbReference type="EMBL" id="OZ034815">
    <property type="protein sequence ID" value="CAL1368459.1"/>
    <property type="molecule type" value="Genomic_DNA"/>
</dbReference>
<name>A0AAV2D665_9ROSI</name>
<gene>
    <name evidence="1" type="ORF">LTRI10_LOCUS11582</name>
</gene>
<protein>
    <submittedName>
        <fullName evidence="1">Uncharacterized protein</fullName>
    </submittedName>
</protein>
<dbReference type="AlphaFoldDB" id="A0AAV2D665"/>